<comment type="similarity">
    <text evidence="2">Belongs to the glycosyl hydrolase 13 family.</text>
</comment>
<evidence type="ECO:0000256" key="4">
    <source>
        <dbReference type="ARBA" id="ARBA00023180"/>
    </source>
</evidence>
<keyword evidence="4" id="KW-0325">Glycoprotein</keyword>
<evidence type="ECO:0000256" key="1">
    <source>
        <dbReference type="ARBA" id="ARBA00001657"/>
    </source>
</evidence>
<gene>
    <name evidence="8" type="ORF">LPLAT_LOCUS8998</name>
</gene>
<evidence type="ECO:0000256" key="2">
    <source>
        <dbReference type="ARBA" id="ARBA00008061"/>
    </source>
</evidence>
<keyword evidence="9" id="KW-1185">Reference proteome</keyword>
<comment type="catalytic activity">
    <reaction evidence="1">
        <text>Hydrolysis of terminal, non-reducing (1-&gt;4)-linked alpha-D-glucose residues with release of alpha-D-glucose.</text>
        <dbReference type="EC" id="3.2.1.20"/>
    </reaction>
</comment>
<dbReference type="Pfam" id="PF00128">
    <property type="entry name" value="Alpha-amylase"/>
    <property type="match status" value="1"/>
</dbReference>
<evidence type="ECO:0000313" key="8">
    <source>
        <dbReference type="EMBL" id="CAL1683227.1"/>
    </source>
</evidence>
<dbReference type="SUPFAM" id="SSF51445">
    <property type="entry name" value="(Trans)glycosidases"/>
    <property type="match status" value="1"/>
</dbReference>
<keyword evidence="5" id="KW-0326">Glycosidase</keyword>
<dbReference type="FunFam" id="3.90.400.10:FF:000001">
    <property type="entry name" value="Maltase A3, isoform A"/>
    <property type="match status" value="1"/>
</dbReference>
<dbReference type="GO" id="GO:0005975">
    <property type="term" value="P:carbohydrate metabolic process"/>
    <property type="evidence" value="ECO:0007669"/>
    <property type="project" value="InterPro"/>
</dbReference>
<keyword evidence="5" id="KW-0378">Hydrolase</keyword>
<dbReference type="AlphaFoldDB" id="A0AAV2NTG9"/>
<dbReference type="InterPro" id="IPR045857">
    <property type="entry name" value="O16G_dom_2"/>
</dbReference>
<sequence>MKVVITLCAILLLSSLGHSKPNVKWWQEMSLYQIYPRSFKDSNGDGEGDLNGIRSKLNHLTESSVDAFWLSPIYPSPMVDSGYDISDFVSIDKTFGTMKDFEDLVKAAHDARLKIILDFVPNHSSDQHEWFQKSLKSIEPYTDYYVWHKGNVLPNGTVTKPNNWVSVFGKSAWTWREERQAYYLHQFAVEQPDLNYENENVVSEMKDVLRFWLDKGVDGFRVDAIPHLCEDVRFLDEPLTGNPNPDDYGYTEKIYTKDQLRTYEMVREWRKVLDEYVTSVDERILMMEAYTNMTMTMKYYEYGAHFPFNFGLITETDRDSTAADFGRVIITWMLNIWLINAGTANWVAGNHDNSRLVTRYGQERAQMITIMTLVLPGVSVTYNGEEIGMEDTWISWEDTKDPQGCNAGKEGYEKASRDPARTPFQWDNTTSAGFSTNPKTWLPVNKNYVTLNLAAQKQQDNSYYALYKRVSEIRMFAAVKRGTLKTHLLGNNVLVLVRNIDKYSVYAVMNFANEEETFDLSTLVQAPQLNVYYATTNARNLIGMIFKDFRALKVPASAAVIYLATAM</sequence>
<organism evidence="8 9">
    <name type="scientific">Lasius platythorax</name>
    <dbReference type="NCBI Taxonomy" id="488582"/>
    <lineage>
        <taxon>Eukaryota</taxon>
        <taxon>Metazoa</taxon>
        <taxon>Ecdysozoa</taxon>
        <taxon>Arthropoda</taxon>
        <taxon>Hexapoda</taxon>
        <taxon>Insecta</taxon>
        <taxon>Pterygota</taxon>
        <taxon>Neoptera</taxon>
        <taxon>Endopterygota</taxon>
        <taxon>Hymenoptera</taxon>
        <taxon>Apocrita</taxon>
        <taxon>Aculeata</taxon>
        <taxon>Formicoidea</taxon>
        <taxon>Formicidae</taxon>
        <taxon>Formicinae</taxon>
        <taxon>Lasius</taxon>
        <taxon>Lasius</taxon>
    </lineage>
</organism>
<dbReference type="EC" id="3.2.1.20" evidence="3"/>
<feature type="domain" description="Glycosyl hydrolase family 13 catalytic" evidence="7">
    <location>
        <begin position="33"/>
        <end position="421"/>
    </location>
</feature>
<protein>
    <recommendedName>
        <fullName evidence="3">alpha-glucosidase</fullName>
        <ecNumber evidence="3">3.2.1.20</ecNumber>
    </recommendedName>
</protein>
<dbReference type="PANTHER" id="PTHR10357">
    <property type="entry name" value="ALPHA-AMYLASE FAMILY MEMBER"/>
    <property type="match status" value="1"/>
</dbReference>
<feature type="chain" id="PRO_5043629220" description="alpha-glucosidase" evidence="6">
    <location>
        <begin position="20"/>
        <end position="567"/>
    </location>
</feature>
<evidence type="ECO:0000256" key="6">
    <source>
        <dbReference type="SAM" id="SignalP"/>
    </source>
</evidence>
<dbReference type="CDD" id="cd11328">
    <property type="entry name" value="AmyAc_maltase"/>
    <property type="match status" value="1"/>
</dbReference>
<keyword evidence="6" id="KW-0732">Signal</keyword>
<name>A0AAV2NTG9_9HYME</name>
<dbReference type="PANTHER" id="PTHR10357:SF179">
    <property type="entry name" value="NEUTRAL AND BASIC AMINO ACID TRANSPORT PROTEIN RBAT"/>
    <property type="match status" value="1"/>
</dbReference>
<evidence type="ECO:0000259" key="7">
    <source>
        <dbReference type="SMART" id="SM00642"/>
    </source>
</evidence>
<dbReference type="EMBL" id="OZ034827">
    <property type="protein sequence ID" value="CAL1683227.1"/>
    <property type="molecule type" value="Genomic_DNA"/>
</dbReference>
<dbReference type="InterPro" id="IPR017853">
    <property type="entry name" value="GH"/>
</dbReference>
<feature type="signal peptide" evidence="6">
    <location>
        <begin position="1"/>
        <end position="19"/>
    </location>
</feature>
<dbReference type="Proteomes" id="UP001497644">
    <property type="component" value="Chromosome 4"/>
</dbReference>
<evidence type="ECO:0000256" key="5">
    <source>
        <dbReference type="ARBA" id="ARBA00023295"/>
    </source>
</evidence>
<reference evidence="8" key="1">
    <citation type="submission" date="2024-04" db="EMBL/GenBank/DDBJ databases">
        <authorList>
            <consortium name="Molecular Ecology Group"/>
        </authorList>
    </citation>
    <scope>NUCLEOTIDE SEQUENCE</scope>
</reference>
<dbReference type="Gene3D" id="3.90.400.10">
    <property type="entry name" value="Oligo-1,6-glucosidase, Domain 2"/>
    <property type="match status" value="1"/>
</dbReference>
<proteinExistence type="inferred from homology"/>
<dbReference type="InterPro" id="IPR006047">
    <property type="entry name" value="GH13_cat_dom"/>
</dbReference>
<dbReference type="Gene3D" id="3.20.20.80">
    <property type="entry name" value="Glycosidases"/>
    <property type="match status" value="1"/>
</dbReference>
<accession>A0AAV2NTG9</accession>
<dbReference type="GO" id="GO:0004558">
    <property type="term" value="F:alpha-1,4-glucosidase activity"/>
    <property type="evidence" value="ECO:0007669"/>
    <property type="project" value="UniProtKB-EC"/>
</dbReference>
<evidence type="ECO:0000313" key="9">
    <source>
        <dbReference type="Proteomes" id="UP001497644"/>
    </source>
</evidence>
<dbReference type="SMART" id="SM00642">
    <property type="entry name" value="Aamy"/>
    <property type="match status" value="1"/>
</dbReference>
<evidence type="ECO:0000256" key="3">
    <source>
        <dbReference type="ARBA" id="ARBA00012741"/>
    </source>
</evidence>